<keyword evidence="3" id="KW-1185">Reference proteome</keyword>
<feature type="region of interest" description="Disordered" evidence="1">
    <location>
        <begin position="1"/>
        <end position="27"/>
    </location>
</feature>
<protein>
    <submittedName>
        <fullName evidence="2">Uncharacterized protein</fullName>
    </submittedName>
</protein>
<feature type="compositionally biased region" description="Low complexity" evidence="1">
    <location>
        <begin position="338"/>
        <end position="362"/>
    </location>
</feature>
<dbReference type="Proteomes" id="UP000031512">
    <property type="component" value="Unassembled WGS sequence"/>
</dbReference>
<dbReference type="KEGG" id="beq:BEWA_049510"/>
<evidence type="ECO:0000313" key="3">
    <source>
        <dbReference type="Proteomes" id="UP000031512"/>
    </source>
</evidence>
<feature type="compositionally biased region" description="Basic and acidic residues" evidence="1">
    <location>
        <begin position="387"/>
        <end position="401"/>
    </location>
</feature>
<proteinExistence type="predicted"/>
<feature type="region of interest" description="Disordered" evidence="1">
    <location>
        <begin position="329"/>
        <end position="442"/>
    </location>
</feature>
<dbReference type="OrthoDB" id="361062at2759"/>
<name>L1LB38_THEEQ</name>
<dbReference type="EMBL" id="ACOU01000007">
    <property type="protein sequence ID" value="EKX72484.1"/>
    <property type="molecule type" value="Genomic_DNA"/>
</dbReference>
<evidence type="ECO:0000256" key="1">
    <source>
        <dbReference type="SAM" id="MobiDB-lite"/>
    </source>
</evidence>
<organism evidence="2 3">
    <name type="scientific">Theileria equi strain WA</name>
    <dbReference type="NCBI Taxonomy" id="1537102"/>
    <lineage>
        <taxon>Eukaryota</taxon>
        <taxon>Sar</taxon>
        <taxon>Alveolata</taxon>
        <taxon>Apicomplexa</taxon>
        <taxon>Aconoidasida</taxon>
        <taxon>Piroplasmida</taxon>
        <taxon>Theileriidae</taxon>
        <taxon>Theileria</taxon>
    </lineage>
</organism>
<dbReference type="AlphaFoldDB" id="L1LB38"/>
<evidence type="ECO:0000313" key="2">
    <source>
        <dbReference type="EMBL" id="EKX72484.1"/>
    </source>
</evidence>
<dbReference type="RefSeq" id="XP_004831936.1">
    <property type="nucleotide sequence ID" value="XM_004831879.1"/>
</dbReference>
<dbReference type="GeneID" id="15804006"/>
<reference evidence="2 3" key="1">
    <citation type="journal article" date="2012" name="BMC Genomics">
        <title>Comparative genomic analysis and phylogenetic position of Theileria equi.</title>
        <authorList>
            <person name="Kappmeyer L.S."/>
            <person name="Thiagarajan M."/>
            <person name="Herndon D.R."/>
            <person name="Ramsay J.D."/>
            <person name="Caler E."/>
            <person name="Djikeng A."/>
            <person name="Gillespie J.J."/>
            <person name="Lau A.O."/>
            <person name="Roalson E.H."/>
            <person name="Silva J.C."/>
            <person name="Silva M.G."/>
            <person name="Suarez C.E."/>
            <person name="Ueti M.W."/>
            <person name="Nene V.M."/>
            <person name="Mealey R.H."/>
            <person name="Knowles D.P."/>
            <person name="Brayton K.A."/>
        </authorList>
    </citation>
    <scope>NUCLEOTIDE SEQUENCE [LARGE SCALE GENOMIC DNA]</scope>
    <source>
        <strain evidence="2 3">WA</strain>
    </source>
</reference>
<feature type="compositionally biased region" description="Low complexity" evidence="1">
    <location>
        <begin position="410"/>
        <end position="421"/>
    </location>
</feature>
<accession>L1LB38</accession>
<sequence>MTDEGVTIDLSQKPTTDGDPGQTYTGDNHVKIKVRRSFCPPDQGLAANFFKYIHILETGGEFILKEIQNNTPISIIHDIKNVTSVSAYYWKHEEGGPKTSLLVEVIQNSGKGGTKYYANIKDSSVNKWTQLPGPQGPPLTNNDFERTLNDLVCSNFDAVTMDISHNASFAVWNSKKPYCCRCNKHSLIERKITVTKNSVPASPQIEYYKHDISVGNSRLAGINYYPKGTNASTPSKRRRIKSTELNFPMTSVQAVYVFCCDRNPVLIYIEGGNPAKGWYKKPSSDNTEWTRVQGISKDPDNIKDCNNEDFKKLVEELRLFGCQNLKTCNKPTQSSHTGPGAASLPGPAEGAAGPKAVGAPGKDGPPGGNGLIGPNVEGDPDGLGRGSDGKSDSSDSSDSKADTTQGGVASDGDGTGSTQSSPQLYDPPGPTAPDSPKAAEFGTGAAEAPVIATIGYFFATSAGSGLTGFLGYKGYKLYQSFKGDPWVRQI</sequence>
<dbReference type="VEuPathDB" id="PiroplasmaDB:BEWA_049510"/>
<gene>
    <name evidence="2" type="ORF">BEWA_049510</name>
</gene>
<comment type="caution">
    <text evidence="2">The sequence shown here is derived from an EMBL/GenBank/DDBJ whole genome shotgun (WGS) entry which is preliminary data.</text>
</comment>